<dbReference type="PANTHER" id="PTHR43794">
    <property type="entry name" value="AMINOHYDROLASE SSNA-RELATED"/>
    <property type="match status" value="1"/>
</dbReference>
<reference evidence="4 5" key="1">
    <citation type="submission" date="2019-12" db="EMBL/GenBank/DDBJ databases">
        <title>Novel species isolated from a subtropical stream in China.</title>
        <authorList>
            <person name="Lu H."/>
        </authorList>
    </citation>
    <scope>NUCLEOTIDE SEQUENCE [LARGE SCALE GENOMIC DNA]</scope>
    <source>
        <strain evidence="4 5">CY42W</strain>
    </source>
</reference>
<evidence type="ECO:0000259" key="3">
    <source>
        <dbReference type="Pfam" id="PF01979"/>
    </source>
</evidence>
<protein>
    <submittedName>
        <fullName evidence="4">Amidohydrolase family protein</fullName>
    </submittedName>
</protein>
<organism evidence="4 5">
    <name type="scientific">Duganella levis</name>
    <dbReference type="NCBI Taxonomy" id="2692169"/>
    <lineage>
        <taxon>Bacteria</taxon>
        <taxon>Pseudomonadati</taxon>
        <taxon>Pseudomonadota</taxon>
        <taxon>Betaproteobacteria</taxon>
        <taxon>Burkholderiales</taxon>
        <taxon>Oxalobacteraceae</taxon>
        <taxon>Telluria group</taxon>
        <taxon>Duganella</taxon>
    </lineage>
</organism>
<dbReference type="Proteomes" id="UP000642144">
    <property type="component" value="Unassembled WGS sequence"/>
</dbReference>
<dbReference type="SUPFAM" id="SSF51338">
    <property type="entry name" value="Composite domain of metallo-dependent hydrolases"/>
    <property type="match status" value="1"/>
</dbReference>
<proteinExistence type="inferred from homology"/>
<dbReference type="InterPro" id="IPR050287">
    <property type="entry name" value="MTA/SAH_deaminase"/>
</dbReference>
<feature type="domain" description="Amidohydrolase-related" evidence="3">
    <location>
        <begin position="240"/>
        <end position="392"/>
    </location>
</feature>
<evidence type="ECO:0000313" key="4">
    <source>
        <dbReference type="EMBL" id="MYN30104.1"/>
    </source>
</evidence>
<evidence type="ECO:0000256" key="1">
    <source>
        <dbReference type="ARBA" id="ARBA00006745"/>
    </source>
</evidence>
<comment type="caution">
    <text evidence="4">The sequence shown here is derived from an EMBL/GenBank/DDBJ whole genome shotgun (WGS) entry which is preliminary data.</text>
</comment>
<keyword evidence="5" id="KW-1185">Reference proteome</keyword>
<dbReference type="EMBL" id="WWCT01000031">
    <property type="protein sequence ID" value="MYN30104.1"/>
    <property type="molecule type" value="Genomic_DNA"/>
</dbReference>
<evidence type="ECO:0000313" key="5">
    <source>
        <dbReference type="Proteomes" id="UP000642144"/>
    </source>
</evidence>
<evidence type="ECO:0000256" key="2">
    <source>
        <dbReference type="ARBA" id="ARBA00022801"/>
    </source>
</evidence>
<gene>
    <name evidence="4" type="ORF">GTP69_27210</name>
</gene>
<keyword evidence="2" id="KW-0378">Hydrolase</keyword>
<dbReference type="RefSeq" id="WP_161057816.1">
    <property type="nucleotide sequence ID" value="NZ_WWCT01000031.1"/>
</dbReference>
<dbReference type="Gene3D" id="3.20.20.140">
    <property type="entry name" value="Metal-dependent hydrolases"/>
    <property type="match status" value="2"/>
</dbReference>
<accession>A0ABW9W955</accession>
<dbReference type="InterPro" id="IPR032466">
    <property type="entry name" value="Metal_Hydrolase"/>
</dbReference>
<dbReference type="Pfam" id="PF01979">
    <property type="entry name" value="Amidohydro_1"/>
    <property type="match status" value="1"/>
</dbReference>
<name>A0ABW9W955_9BURK</name>
<dbReference type="Gene3D" id="2.30.40.10">
    <property type="entry name" value="Urease, subunit C, domain 1"/>
    <property type="match status" value="2"/>
</dbReference>
<dbReference type="InterPro" id="IPR006680">
    <property type="entry name" value="Amidohydro-rel"/>
</dbReference>
<sequence length="530" mass="57163">MIVFNGETMRAGTALLRSDAVYNTVLRGDVVSMDPAVGIVRRGKVCIAGNTITHVLTADAAVPPEFDGVVPVETAGTIFPGLVDLHNHLTYNFVPLWSVSRRYTNRNQWRNEQPAYAHDIALPASILAKNPDKDYTRAIVRFAECRSLLGGVTTGQGISASTRDGFRTYFEGLVRNVEHPADADWAACGGQTLDYLPAQIATELVPALARGKPFFYHLSEGTDADARARFRDLQLADGSWAITPSLICIHCVGLQPADFDQLAAAAGMVWSPTSNFLLYGETVRIAEAKRRGIPIALGVDWAPSGCKNMLGELKVARSVSRTLGDLFSSEELVSMVTVNPARMIGWDRHIGRITPGLRADLLVIEGTHEDPYAALIDAREDAIRAVLIDGRLRLGEAGGFAVGTPETSELFTVGTKQYFLDLTEPGNDAMGGMSLATAIAKLDYGLRHLPELAAAVPAQTALSVLATRDDSTLDLEFNDAIPDARSLLASTSPERVDPMQLDPITAVDDPSFNARLKANPNLPAFLKEAL</sequence>
<dbReference type="InterPro" id="IPR011059">
    <property type="entry name" value="Metal-dep_hydrolase_composite"/>
</dbReference>
<comment type="similarity">
    <text evidence="1">Belongs to the metallo-dependent hydrolases superfamily. ATZ/TRZ family.</text>
</comment>
<dbReference type="SUPFAM" id="SSF51556">
    <property type="entry name" value="Metallo-dependent hydrolases"/>
    <property type="match status" value="1"/>
</dbReference>
<dbReference type="PANTHER" id="PTHR43794:SF11">
    <property type="entry name" value="AMIDOHYDROLASE-RELATED DOMAIN-CONTAINING PROTEIN"/>
    <property type="match status" value="1"/>
</dbReference>